<dbReference type="Gene3D" id="3.80.10.10">
    <property type="entry name" value="Ribonuclease Inhibitor"/>
    <property type="match status" value="1"/>
</dbReference>
<reference evidence="4 5" key="1">
    <citation type="submission" date="2020-07" db="EMBL/GenBank/DDBJ databases">
        <title>Trichoderma asperellum IC-1 whole genome shotgun sequence.</title>
        <authorList>
            <person name="Kanamasa S."/>
            <person name="Takahashi H."/>
        </authorList>
    </citation>
    <scope>NUCLEOTIDE SEQUENCE [LARGE SCALE GENOMIC DNA]</scope>
    <source>
        <strain evidence="4 5">IC-1</strain>
    </source>
</reference>
<dbReference type="InterPro" id="IPR001611">
    <property type="entry name" value="Leu-rich_rpt"/>
</dbReference>
<name>A0A6V8R4D2_TRIAP</name>
<sequence length="562" mass="63254">MYPRFSLLQLSRFRDEDYSNPLCLSIQMSDDLSLPPLPAVSWDEQSQSFSKRSRKRGRNNYQAGNSSPLRFNSSDPAIFSSDDDPGLDNYVEGRPKKRYVGTWFQQRPATDADAPNTLLQQRKRTLTRDYDSGVFLGSDVTTDGEDVLDGLEMPVPPRLPYLDKRIPLSQAEMAARQKIEDCLDRGNESVDLWSMGLEQLSNDTVERLGQIASIPVVAKDVAFLPKEPELRLFLSLNRLLHLPGNIFDLTHLTVLSLRGNLLAELPPAICKLRNLKQLNLSQNHFLALPAEFLDLMQPGGKLRDLALFVNPFILPEGCTKSKADGEDKTALSPSPRTAHRYIGQVDGSKIPRYLTQWLGRSPVQISDSRGEVLSDFELLLESETRTTLPVEVSSDQFGLAASYVPQAASMGFRKQETKPSAVPSLLEMALRACYRSSQIRGLEAYIPEGPAHLRELLQRASTQKDMGGLTCSKCRKTLVVPPMEWIEWRELRTSTIMHRPEQDVTDVITKPFTNDVREMPVPFLHRACSWNCGPKDLEKNKRWSLPEGYVSVEQVGPEAEIE</sequence>
<dbReference type="SMART" id="SM00369">
    <property type="entry name" value="LRR_TYP"/>
    <property type="match status" value="2"/>
</dbReference>
<comment type="caution">
    <text evidence="4">The sequence shown here is derived from an EMBL/GenBank/DDBJ whole genome shotgun (WGS) entry which is preliminary data.</text>
</comment>
<dbReference type="Proteomes" id="UP000517252">
    <property type="component" value="Unassembled WGS sequence"/>
</dbReference>
<dbReference type="InterPro" id="IPR032675">
    <property type="entry name" value="LRR_dom_sf"/>
</dbReference>
<dbReference type="PANTHER" id="PTHR48051:SF1">
    <property type="entry name" value="RAS SUPPRESSOR PROTEIN 1"/>
    <property type="match status" value="1"/>
</dbReference>
<gene>
    <name evidence="4" type="ORF">TASIC1_0008028400</name>
</gene>
<dbReference type="InterPro" id="IPR003591">
    <property type="entry name" value="Leu-rich_rpt_typical-subtyp"/>
</dbReference>
<dbReference type="GO" id="GO:0005737">
    <property type="term" value="C:cytoplasm"/>
    <property type="evidence" value="ECO:0007669"/>
    <property type="project" value="TreeGrafter"/>
</dbReference>
<keyword evidence="2" id="KW-0677">Repeat</keyword>
<dbReference type="EMBL" id="BLZH01000008">
    <property type="protein sequence ID" value="GFP57443.1"/>
    <property type="molecule type" value="Genomic_DNA"/>
</dbReference>
<evidence type="ECO:0000313" key="4">
    <source>
        <dbReference type="EMBL" id="GFP57443.1"/>
    </source>
</evidence>
<protein>
    <submittedName>
        <fullName evidence="4">Leucine-rich repeat-containing protein 59</fullName>
    </submittedName>
</protein>
<evidence type="ECO:0000313" key="5">
    <source>
        <dbReference type="Proteomes" id="UP000517252"/>
    </source>
</evidence>
<dbReference type="AlphaFoldDB" id="A0A6V8R4D2"/>
<evidence type="ECO:0000256" key="3">
    <source>
        <dbReference type="SAM" id="MobiDB-lite"/>
    </source>
</evidence>
<organism evidence="4 5">
    <name type="scientific">Trichoderma asperellum</name>
    <name type="common">Filamentous fungus</name>
    <dbReference type="NCBI Taxonomy" id="101201"/>
    <lineage>
        <taxon>Eukaryota</taxon>
        <taxon>Fungi</taxon>
        <taxon>Dikarya</taxon>
        <taxon>Ascomycota</taxon>
        <taxon>Pezizomycotina</taxon>
        <taxon>Sordariomycetes</taxon>
        <taxon>Hypocreomycetidae</taxon>
        <taxon>Hypocreales</taxon>
        <taxon>Hypocreaceae</taxon>
        <taxon>Trichoderma</taxon>
    </lineage>
</organism>
<dbReference type="SUPFAM" id="SSF52058">
    <property type="entry name" value="L domain-like"/>
    <property type="match status" value="1"/>
</dbReference>
<evidence type="ECO:0000256" key="2">
    <source>
        <dbReference type="ARBA" id="ARBA00022737"/>
    </source>
</evidence>
<dbReference type="OrthoDB" id="1517790at2759"/>
<keyword evidence="1" id="KW-0433">Leucine-rich repeat</keyword>
<dbReference type="PANTHER" id="PTHR48051">
    <property type="match status" value="1"/>
</dbReference>
<accession>A0A6V8R4D2</accession>
<dbReference type="Pfam" id="PF13855">
    <property type="entry name" value="LRR_8"/>
    <property type="match status" value="1"/>
</dbReference>
<dbReference type="InterPro" id="IPR050216">
    <property type="entry name" value="LRR_domain-containing"/>
</dbReference>
<feature type="compositionally biased region" description="Polar residues" evidence="3">
    <location>
        <begin position="59"/>
        <end position="75"/>
    </location>
</feature>
<feature type="region of interest" description="Disordered" evidence="3">
    <location>
        <begin position="43"/>
        <end position="93"/>
    </location>
</feature>
<evidence type="ECO:0000256" key="1">
    <source>
        <dbReference type="ARBA" id="ARBA00022614"/>
    </source>
</evidence>
<proteinExistence type="predicted"/>